<dbReference type="SUPFAM" id="SSF51445">
    <property type="entry name" value="(Trans)glycosidases"/>
    <property type="match status" value="1"/>
</dbReference>
<accession>A0ABY0E4L8</accession>
<dbReference type="InterPro" id="IPR017853">
    <property type="entry name" value="GH"/>
</dbReference>
<comment type="caution">
    <text evidence="1">The sequence shown here is derived from an EMBL/GenBank/DDBJ whole genome shotgun (WGS) entry which is preliminary data.</text>
</comment>
<evidence type="ECO:0000313" key="2">
    <source>
        <dbReference type="Proteomes" id="UP000290401"/>
    </source>
</evidence>
<proteinExistence type="predicted"/>
<dbReference type="Proteomes" id="UP000290401">
    <property type="component" value="Unassembled WGS sequence"/>
</dbReference>
<dbReference type="Gene3D" id="3.20.20.80">
    <property type="entry name" value="Glycosidases"/>
    <property type="match status" value="1"/>
</dbReference>
<name>A0ABY0E4L8_9BRAD</name>
<organism evidence="1 2">
    <name type="scientific">Bradyrhizobium guangzhouense</name>
    <dbReference type="NCBI Taxonomy" id="1325095"/>
    <lineage>
        <taxon>Bacteria</taxon>
        <taxon>Pseudomonadati</taxon>
        <taxon>Pseudomonadota</taxon>
        <taxon>Alphaproteobacteria</taxon>
        <taxon>Hyphomicrobiales</taxon>
        <taxon>Nitrobacteraceae</taxon>
        <taxon>Bradyrhizobium</taxon>
    </lineage>
</organism>
<keyword evidence="2" id="KW-1185">Reference proteome</keyword>
<protein>
    <submittedName>
        <fullName evidence="1">Agarase</fullName>
    </submittedName>
</protein>
<evidence type="ECO:0000313" key="1">
    <source>
        <dbReference type="EMBL" id="RXH11830.1"/>
    </source>
</evidence>
<gene>
    <name evidence="1" type="ORF">EAS56_19490</name>
</gene>
<reference evidence="1 2" key="1">
    <citation type="submission" date="2018-10" db="EMBL/GenBank/DDBJ databases">
        <title>Bradyrhizobium sp. nov., effective nodules isolated from peanut in China.</title>
        <authorList>
            <person name="Li Y."/>
        </authorList>
    </citation>
    <scope>NUCLEOTIDE SEQUENCE [LARGE SCALE GENOMIC DNA]</scope>
    <source>
        <strain evidence="1 2">CCBAU 53426</strain>
    </source>
</reference>
<sequence>MRRTRWGGVVDDGLEGNGFFRVAERNGVFWFIDPDGGRFISKGINTVRFDQDHIGRSERVPYAEACQAKYGSLQTWRRTTSDRLASWQFNTIGCWSDEAVASSASQLLASTPTAALGASFRLHRRDQIFPDVFDPEFSAHIRASADLRCRHRRNDPGLLGTFIDNELYWSPDWRGTDELLTLFLNLPARRPGKVAALSGLQSHYRDFAQFNAVWRTQARSWEELGRIEHVVPPFVRLRPGVLNDALETKANLADPVREAFSADCDAFVAVVADKYFELCVSAIKAADPNHLVLGSRFGYQPPASVIAASGRHLDVISFNCYEFDPGPVIDAYAAASKPCLISEFSFRGDDAGLPNSKGAGPRVATQAERARAFEGYVVTALGKPNVVGYHWFEHADQPAEGRFDGEDSNFGTVTIDDEVYGELTRTMTRVNAAAERIHLAAGPAAI</sequence>
<dbReference type="EMBL" id="RDQZ01000015">
    <property type="protein sequence ID" value="RXH11830.1"/>
    <property type="molecule type" value="Genomic_DNA"/>
</dbReference>